<evidence type="ECO:0000313" key="3">
    <source>
        <dbReference type="Proteomes" id="UP001321760"/>
    </source>
</evidence>
<keyword evidence="3" id="KW-1185">Reference proteome</keyword>
<dbReference type="Proteomes" id="UP001321760">
    <property type="component" value="Unassembled WGS sequence"/>
</dbReference>
<proteinExistence type="predicted"/>
<protein>
    <recommendedName>
        <fullName evidence="4">Fungal N-terminal domain-containing protein</fullName>
    </recommendedName>
</protein>
<dbReference type="AlphaFoldDB" id="A0AAV9GW93"/>
<evidence type="ECO:0008006" key="4">
    <source>
        <dbReference type="Google" id="ProtNLM"/>
    </source>
</evidence>
<reference evidence="2" key="2">
    <citation type="submission" date="2023-05" db="EMBL/GenBank/DDBJ databases">
        <authorList>
            <consortium name="Lawrence Berkeley National Laboratory"/>
            <person name="Steindorff A."/>
            <person name="Hensen N."/>
            <person name="Bonometti L."/>
            <person name="Westerberg I."/>
            <person name="Brannstrom I.O."/>
            <person name="Guillou S."/>
            <person name="Cros-Aarteil S."/>
            <person name="Calhoun S."/>
            <person name="Haridas S."/>
            <person name="Kuo A."/>
            <person name="Mondo S."/>
            <person name="Pangilinan J."/>
            <person name="Riley R."/>
            <person name="Labutti K."/>
            <person name="Andreopoulos B."/>
            <person name="Lipzen A."/>
            <person name="Chen C."/>
            <person name="Yanf M."/>
            <person name="Daum C."/>
            <person name="Ng V."/>
            <person name="Clum A."/>
            <person name="Ohm R."/>
            <person name="Martin F."/>
            <person name="Silar P."/>
            <person name="Natvig D."/>
            <person name="Lalanne C."/>
            <person name="Gautier V."/>
            <person name="Ament-Velasquez S.L."/>
            <person name="Kruys A."/>
            <person name="Hutchinson M.I."/>
            <person name="Powell A.J."/>
            <person name="Barry K."/>
            <person name="Miller A.N."/>
            <person name="Grigoriev I.V."/>
            <person name="Debuchy R."/>
            <person name="Gladieux P."/>
            <person name="Thoren M.H."/>
            <person name="Johannesson H."/>
        </authorList>
    </citation>
    <scope>NUCLEOTIDE SEQUENCE</scope>
    <source>
        <strain evidence="2">PSN243</strain>
    </source>
</reference>
<evidence type="ECO:0000313" key="2">
    <source>
        <dbReference type="EMBL" id="KAK4452552.1"/>
    </source>
</evidence>
<gene>
    <name evidence="2" type="ORF">QBC34DRAFT_435411</name>
</gene>
<evidence type="ECO:0000256" key="1">
    <source>
        <dbReference type="SAM" id="MobiDB-lite"/>
    </source>
</evidence>
<dbReference type="SUPFAM" id="SSF69322">
    <property type="entry name" value="Tricorn protease domain 2"/>
    <property type="match status" value="1"/>
</dbReference>
<dbReference type="EMBL" id="MU865923">
    <property type="protein sequence ID" value="KAK4452552.1"/>
    <property type="molecule type" value="Genomic_DNA"/>
</dbReference>
<comment type="caution">
    <text evidence="2">The sequence shown here is derived from an EMBL/GenBank/DDBJ whole genome shotgun (WGS) entry which is preliminary data.</text>
</comment>
<feature type="region of interest" description="Disordered" evidence="1">
    <location>
        <begin position="223"/>
        <end position="243"/>
    </location>
</feature>
<accession>A0AAV9GW93</accession>
<dbReference type="Gene3D" id="2.130.10.10">
    <property type="entry name" value="YVTN repeat-like/Quinoprotein amine dehydrogenase"/>
    <property type="match status" value="1"/>
</dbReference>
<reference evidence="2" key="1">
    <citation type="journal article" date="2023" name="Mol. Phylogenet. Evol.">
        <title>Genome-scale phylogeny and comparative genomics of the fungal order Sordariales.</title>
        <authorList>
            <person name="Hensen N."/>
            <person name="Bonometti L."/>
            <person name="Westerberg I."/>
            <person name="Brannstrom I.O."/>
            <person name="Guillou S."/>
            <person name="Cros-Aarteil S."/>
            <person name="Calhoun S."/>
            <person name="Haridas S."/>
            <person name="Kuo A."/>
            <person name="Mondo S."/>
            <person name="Pangilinan J."/>
            <person name="Riley R."/>
            <person name="LaButti K."/>
            <person name="Andreopoulos B."/>
            <person name="Lipzen A."/>
            <person name="Chen C."/>
            <person name="Yan M."/>
            <person name="Daum C."/>
            <person name="Ng V."/>
            <person name="Clum A."/>
            <person name="Steindorff A."/>
            <person name="Ohm R.A."/>
            <person name="Martin F."/>
            <person name="Silar P."/>
            <person name="Natvig D.O."/>
            <person name="Lalanne C."/>
            <person name="Gautier V."/>
            <person name="Ament-Velasquez S.L."/>
            <person name="Kruys A."/>
            <person name="Hutchinson M.I."/>
            <person name="Powell A.J."/>
            <person name="Barry K."/>
            <person name="Miller A.N."/>
            <person name="Grigoriev I.V."/>
            <person name="Debuchy R."/>
            <person name="Gladieux P."/>
            <person name="Hiltunen Thoren M."/>
            <person name="Johannesson H."/>
        </authorList>
    </citation>
    <scope>NUCLEOTIDE SEQUENCE</scope>
    <source>
        <strain evidence="2">PSN243</strain>
    </source>
</reference>
<organism evidence="2 3">
    <name type="scientific">Podospora aff. communis PSN243</name>
    <dbReference type="NCBI Taxonomy" id="3040156"/>
    <lineage>
        <taxon>Eukaryota</taxon>
        <taxon>Fungi</taxon>
        <taxon>Dikarya</taxon>
        <taxon>Ascomycota</taxon>
        <taxon>Pezizomycotina</taxon>
        <taxon>Sordariomycetes</taxon>
        <taxon>Sordariomycetidae</taxon>
        <taxon>Sordariales</taxon>
        <taxon>Podosporaceae</taxon>
        <taxon>Podospora</taxon>
    </lineage>
</organism>
<dbReference type="InterPro" id="IPR015943">
    <property type="entry name" value="WD40/YVTN_repeat-like_dom_sf"/>
</dbReference>
<name>A0AAV9GW93_9PEZI</name>
<sequence>MDPLSITAATVSLAGAVGNTTVLIADFVGAMRSARKDLVSTSRHLGELSSTLDLLRNDDTAALPDAHRLQIRSILTSCESILGSLDAELSKPEYKSARGPAKWALSGKKEADELNKKLEAHLRTLGLAVEATTLSLAQDIHEDTGAIRVDAVRILDEIVNLRADLRAAAPSDEAAQGDEDAAQQPNFIINRYLDSLTEYAGTVVDNASVYRRDDVPAAHGSVYLDEEDEGAYPQSDDLTRNDPPPLPVLATFTKGIAKTANGENKLVALSPEGHFVAIQDCPVHREGLQKRILGCWEVTVYESRSGLVVLKYNCRNEIAKALVFSSNSELFAVLADKKAKIFDTRGWKIVWETDIRSYKPASLCFSNDNTTIAISTTTKPEGFRFYGIVSIYELEPSRKRSMRFVEDIVLAQSLGLRSAQTLTPELKLSNNLSPVVLFDREDNPAAGLGLHYGDSTWTDVGAIPLPSGHRLVGWKDKVVIYKLHTQYPGNVLECFDVSKPRLEGPIGPILHLKLFDPLGDSEPDDQPPALLDIKIVGLHHLALFARYPGQGKVIQTEVLSLGRVDPGLEDEQSTPTRIFGLVRQRSRYTWLEEGIISEDGRTLLLKFKLRYLGREQISSEHMVGYTERRKEIEPGSAVEVWPLPPLDSGPLQPLVGL</sequence>